<dbReference type="Proteomes" id="UP000177625">
    <property type="component" value="Unassembled WGS sequence"/>
</dbReference>
<gene>
    <name evidence="1" type="ORF">RSE6_02841</name>
</gene>
<evidence type="ECO:0000313" key="1">
    <source>
        <dbReference type="EMBL" id="CZT42888.1"/>
    </source>
</evidence>
<dbReference type="InterPro" id="IPR011333">
    <property type="entry name" value="SKP1/BTB/POZ_sf"/>
</dbReference>
<reference evidence="2" key="1">
    <citation type="submission" date="2016-03" db="EMBL/GenBank/DDBJ databases">
        <authorList>
            <person name="Guldener U."/>
        </authorList>
    </citation>
    <scope>NUCLEOTIDE SEQUENCE [LARGE SCALE GENOMIC DNA]</scope>
</reference>
<name>A0A1E1M1D9_RHYSE</name>
<sequence>MSAEQNTEVSTAVGTKNKFPINSRAEVSYVNKPSSSTNSGNAQIRDSLDNEFVTIYVGPKRKEFIIIKKLLCQSSDFFDKAFNSNLQEASEGTMHLPDDNSEAFALFSHISKLADLYILVDKICLGDLSDAVMDLIQDLAFDHRVDDVTFVPLIDKLWKTSIPFKGLIRFCYLVSIDTYVERSWHSGVDSSEQSIRMEDMKSLWKLSRDSFKAFSYAMERMQYRMNQGMKNSWDIRDRAMSDCLFHCHKLDEVCHEMEEIGSKETDSIKDVSSKDI</sequence>
<evidence type="ECO:0000313" key="2">
    <source>
        <dbReference type="Proteomes" id="UP000177625"/>
    </source>
</evidence>
<dbReference type="AlphaFoldDB" id="A0A1E1M1D9"/>
<evidence type="ECO:0008006" key="3">
    <source>
        <dbReference type="Google" id="ProtNLM"/>
    </source>
</evidence>
<dbReference type="Gene3D" id="3.30.710.10">
    <property type="entry name" value="Potassium Channel Kv1.1, Chain A"/>
    <property type="match status" value="1"/>
</dbReference>
<organism evidence="1 2">
    <name type="scientific">Rhynchosporium secalis</name>
    <name type="common">Barley scald fungus</name>
    <dbReference type="NCBI Taxonomy" id="38038"/>
    <lineage>
        <taxon>Eukaryota</taxon>
        <taxon>Fungi</taxon>
        <taxon>Dikarya</taxon>
        <taxon>Ascomycota</taxon>
        <taxon>Pezizomycotina</taxon>
        <taxon>Leotiomycetes</taxon>
        <taxon>Helotiales</taxon>
        <taxon>Ploettnerulaceae</taxon>
        <taxon>Rhynchosporium</taxon>
    </lineage>
</organism>
<protein>
    <recommendedName>
        <fullName evidence="3">BTB domain-containing protein</fullName>
    </recommendedName>
</protein>
<keyword evidence="2" id="KW-1185">Reference proteome</keyword>
<proteinExistence type="predicted"/>
<accession>A0A1E1M1D9</accession>
<dbReference type="PANTHER" id="PTHR47843">
    <property type="entry name" value="BTB DOMAIN-CONTAINING PROTEIN-RELATED"/>
    <property type="match status" value="1"/>
</dbReference>
<dbReference type="PANTHER" id="PTHR47843:SF7">
    <property type="entry name" value="BTB DOMAIN-CONTAINING PROTEIN"/>
    <property type="match status" value="1"/>
</dbReference>
<dbReference type="EMBL" id="FJVC01000104">
    <property type="protein sequence ID" value="CZT42888.1"/>
    <property type="molecule type" value="Genomic_DNA"/>
</dbReference>
<dbReference type="SUPFAM" id="SSF54695">
    <property type="entry name" value="POZ domain"/>
    <property type="match status" value="1"/>
</dbReference>